<evidence type="ECO:0000313" key="15">
    <source>
        <dbReference type="Proteomes" id="UP000236268"/>
    </source>
</evidence>
<reference evidence="13 15" key="2">
    <citation type="submission" date="2018-01" db="EMBL/GenBank/DDBJ databases">
        <title>Whole genome sequence of Azospirillum brasilense REC3 isolated from strawberry roots.</title>
        <authorList>
            <person name="Fontana C.A."/>
            <person name="Salazar S.M."/>
            <person name="Bassi D."/>
            <person name="Puglisi E."/>
            <person name="Lovaisa N.C."/>
            <person name="Toffoli L.M."/>
            <person name="Pedraza R."/>
            <person name="Cocconcelli P.S."/>
        </authorList>
    </citation>
    <scope>NUCLEOTIDE SEQUENCE [LARGE SCALE GENOMIC DNA]</scope>
    <source>
        <strain evidence="13 15">REC3</strain>
        <plasmid evidence="13">p1unnanmed</plasmid>
    </source>
</reference>
<dbReference type="Gene3D" id="1.20.5.3310">
    <property type="match status" value="1"/>
</dbReference>
<dbReference type="NCBIfam" id="NF002402">
    <property type="entry name" value="PRK01470.1"/>
    <property type="match status" value="1"/>
</dbReference>
<dbReference type="AlphaFoldDB" id="A0A060DRH6"/>
<dbReference type="PANTHER" id="PTHR42982">
    <property type="entry name" value="SEC-INDEPENDENT PROTEIN TRANSLOCASE PROTEIN TATA"/>
    <property type="match status" value="1"/>
</dbReference>
<keyword evidence="4 9" id="KW-0812">Transmembrane</keyword>
<evidence type="ECO:0000256" key="6">
    <source>
        <dbReference type="ARBA" id="ARBA00022989"/>
    </source>
</evidence>
<dbReference type="GO" id="GO:0043953">
    <property type="term" value="P:protein transport by the Tat complex"/>
    <property type="evidence" value="ECO:0007669"/>
    <property type="project" value="UniProtKB-UniRule"/>
</dbReference>
<feature type="region of interest" description="Disordered" evidence="10">
    <location>
        <begin position="44"/>
        <end position="101"/>
    </location>
</feature>
<keyword evidence="8 9" id="KW-0472">Membrane</keyword>
<evidence type="ECO:0000313" key="16">
    <source>
        <dbReference type="Proteomes" id="UP001628281"/>
    </source>
</evidence>
<keyword evidence="7 9" id="KW-0811">Translocation</keyword>
<feature type="compositionally biased region" description="Basic and acidic residues" evidence="10">
    <location>
        <begin position="92"/>
        <end position="101"/>
    </location>
</feature>
<dbReference type="EMBL" id="CP007794">
    <property type="protein sequence ID" value="AIB13579.1"/>
    <property type="molecule type" value="Genomic_DNA"/>
</dbReference>
<dbReference type="NCBIfam" id="TIGR01411">
    <property type="entry name" value="tatAE"/>
    <property type="match status" value="1"/>
</dbReference>
<accession>A0A060DRH6</accession>
<keyword evidence="2 9" id="KW-0813">Transport</keyword>
<dbReference type="EMBL" id="JBJLSN010000020">
    <property type="protein sequence ID" value="MFL7902547.1"/>
    <property type="molecule type" value="Genomic_DNA"/>
</dbReference>
<dbReference type="InterPro" id="IPR003369">
    <property type="entry name" value="TatA/B/E"/>
</dbReference>
<dbReference type="OrthoDB" id="7161179at2"/>
<comment type="similarity">
    <text evidence="9">Belongs to the TatA/E family.</text>
</comment>
<evidence type="ECO:0000256" key="5">
    <source>
        <dbReference type="ARBA" id="ARBA00022927"/>
    </source>
</evidence>
<evidence type="ECO:0000256" key="3">
    <source>
        <dbReference type="ARBA" id="ARBA00022475"/>
    </source>
</evidence>
<reference evidence="11 14" key="1">
    <citation type="journal article" date="2014" name="Genome Announc.">
        <title>Complete Genome Sequence of the Model Rhizosphere Strain Azospirillum brasilense Az39, Successfully Applied in Agriculture.</title>
        <authorList>
            <person name="Rivera D."/>
            <person name="Revale S."/>
            <person name="Molina R."/>
            <person name="Gualpa J."/>
            <person name="Puente M."/>
            <person name="Maroniche G."/>
            <person name="Paris G."/>
            <person name="Baker D."/>
            <person name="Clavijo B."/>
            <person name="McLay K."/>
            <person name="Spaepen S."/>
            <person name="Perticari A."/>
            <person name="Vazquez M."/>
            <person name="Wisniewski-Dye F."/>
            <person name="Watkins C."/>
            <person name="Martinez-Abarca F."/>
            <person name="Vanderleyden J."/>
            <person name="Cassan F."/>
        </authorList>
    </citation>
    <scope>NUCLEOTIDE SEQUENCE [LARGE SCALE GENOMIC DNA]</scope>
    <source>
        <strain evidence="11 14">Az39</strain>
        <plasmid evidence="11">AbAZ39_p1</plasmid>
    </source>
</reference>
<name>A0A060DRH6_9PROT</name>
<comment type="subunit">
    <text evidence="9">The Tat system comprises two distinct complexes: a TatABC complex, containing multiple copies of TatA, TatB and TatC subunits, and a separate TatA complex, containing only TatA subunits. Substrates initially bind to the TatABC complex, which probably triggers association of the separate TatA complex to form the active translocon.</text>
</comment>
<organism evidence="11 14">
    <name type="scientific">Azospirillum argentinense</name>
    <dbReference type="NCBI Taxonomy" id="2970906"/>
    <lineage>
        <taxon>Bacteria</taxon>
        <taxon>Pseudomonadati</taxon>
        <taxon>Pseudomonadota</taxon>
        <taxon>Alphaproteobacteria</taxon>
        <taxon>Rhodospirillales</taxon>
        <taxon>Azospirillaceae</taxon>
        <taxon>Azospirillum</taxon>
    </lineage>
</organism>
<dbReference type="Proteomes" id="UP000027186">
    <property type="component" value="Plasmid AbAZ39_p1"/>
</dbReference>
<dbReference type="NCBIfam" id="NF001940">
    <property type="entry name" value="PRK00720.1"/>
    <property type="match status" value="1"/>
</dbReference>
<evidence type="ECO:0000256" key="8">
    <source>
        <dbReference type="ARBA" id="ARBA00023136"/>
    </source>
</evidence>
<proteinExistence type="inferred from homology"/>
<sequence length="101" mass="10511">MGFSSVWHWVIVLLIVLLLFGAGKLPKVMGDLAKGIKNFKAGLKDEEEGTATGADSKVLNQPVPPAQPVSSVHPVPPAPVSPAPVPPVADPGVKKDETART</sequence>
<protein>
    <recommendedName>
        <fullName evidence="9">Sec-independent protein translocase protein TatA</fullName>
    </recommendedName>
</protein>
<evidence type="ECO:0000313" key="11">
    <source>
        <dbReference type="EMBL" id="AIB13579.1"/>
    </source>
</evidence>
<evidence type="ECO:0000256" key="10">
    <source>
        <dbReference type="SAM" id="MobiDB-lite"/>
    </source>
</evidence>
<keyword evidence="16" id="KW-1185">Reference proteome</keyword>
<dbReference type="RefSeq" id="WP_040134016.1">
    <property type="nucleotide sequence ID" value="NZ_CP007794.1"/>
</dbReference>
<dbReference type="Proteomes" id="UP001628281">
    <property type="component" value="Unassembled WGS sequence"/>
</dbReference>
<evidence type="ECO:0000313" key="13">
    <source>
        <dbReference type="EMBL" id="PNR00246.1"/>
    </source>
</evidence>
<evidence type="ECO:0000256" key="9">
    <source>
        <dbReference type="HAMAP-Rule" id="MF_00236"/>
    </source>
</evidence>
<comment type="function">
    <text evidence="9">Part of the twin-arginine translocation (Tat) system that transports large folded proteins containing a characteristic twin-arginine motif in their signal peptide across membranes. TatA could form the protein-conducting channel of the Tat system.</text>
</comment>
<dbReference type="EMBL" id="POWG01000002">
    <property type="protein sequence ID" value="PNR00246.1"/>
    <property type="molecule type" value="Genomic_DNA"/>
</dbReference>
<dbReference type="InterPro" id="IPR006312">
    <property type="entry name" value="TatA/E"/>
</dbReference>
<dbReference type="GO" id="GO:0008320">
    <property type="term" value="F:protein transmembrane transporter activity"/>
    <property type="evidence" value="ECO:0007669"/>
    <property type="project" value="UniProtKB-UniRule"/>
</dbReference>
<gene>
    <name evidence="9" type="primary">tatA</name>
    <name evidence="11" type="ORF">ABAZ39_16710</name>
    <name evidence="12" type="ORF">ACJ41P_15550</name>
    <name evidence="13" type="ORF">C1S70_02205</name>
</gene>
<dbReference type="KEGG" id="abq:ABAZ39_16710"/>
<feature type="transmembrane region" description="Helical" evidence="9">
    <location>
        <begin position="6"/>
        <end position="25"/>
    </location>
</feature>
<dbReference type="Proteomes" id="UP000236268">
    <property type="component" value="Unassembled WGS sequence"/>
</dbReference>
<keyword evidence="11" id="KW-0614">Plasmid</keyword>
<dbReference type="Pfam" id="PF02416">
    <property type="entry name" value="TatA_B_E"/>
    <property type="match status" value="1"/>
</dbReference>
<evidence type="ECO:0000313" key="12">
    <source>
        <dbReference type="EMBL" id="MFL7902547.1"/>
    </source>
</evidence>
<keyword evidence="3 9" id="KW-1003">Cell membrane</keyword>
<feature type="compositionally biased region" description="Pro residues" evidence="10">
    <location>
        <begin position="74"/>
        <end position="89"/>
    </location>
</feature>
<dbReference type="GO" id="GO:0033281">
    <property type="term" value="C:TAT protein transport complex"/>
    <property type="evidence" value="ECO:0007669"/>
    <property type="project" value="UniProtKB-UniRule"/>
</dbReference>
<dbReference type="PANTHER" id="PTHR42982:SF1">
    <property type="entry name" value="SEC-INDEPENDENT PROTEIN TRANSLOCASE PROTEIN TATA"/>
    <property type="match status" value="1"/>
</dbReference>
<evidence type="ECO:0000256" key="7">
    <source>
        <dbReference type="ARBA" id="ARBA00023010"/>
    </source>
</evidence>
<dbReference type="HAMAP" id="MF_00236">
    <property type="entry name" value="TatA_E"/>
    <property type="match status" value="1"/>
</dbReference>
<evidence type="ECO:0000256" key="2">
    <source>
        <dbReference type="ARBA" id="ARBA00022448"/>
    </source>
</evidence>
<keyword evidence="6 9" id="KW-1133">Transmembrane helix</keyword>
<evidence type="ECO:0000256" key="4">
    <source>
        <dbReference type="ARBA" id="ARBA00022692"/>
    </source>
</evidence>
<evidence type="ECO:0000313" key="14">
    <source>
        <dbReference type="Proteomes" id="UP000027186"/>
    </source>
</evidence>
<geneLocation type="plasmid" evidence="13">
    <name>p1unnanmed</name>
</geneLocation>
<comment type="subcellular location">
    <subcellularLocation>
        <location evidence="1 9">Cell membrane</location>
        <topology evidence="1 9">Single-pass membrane protein</topology>
    </subcellularLocation>
</comment>
<geneLocation type="plasmid" evidence="11 14">
    <name>AbAZ39_p1</name>
</geneLocation>
<reference evidence="12 16" key="3">
    <citation type="submission" date="2024-11" db="EMBL/GenBank/DDBJ databases">
        <title>Draft genome sequences of two bacteria associated to sugarcane roots in Colombia.</title>
        <authorList>
            <person name="Pardo-Diaz S."/>
            <person name="Masmela-Mendoza J."/>
            <person name="Delgadillo-Duran P."/>
            <person name="Bautista E.J."/>
            <person name="Rojas-Tapias D.F."/>
        </authorList>
    </citation>
    <scope>NUCLEOTIDE SEQUENCE [LARGE SCALE GENOMIC DNA]</scope>
    <source>
        <strain evidence="12 16">Ap18</strain>
    </source>
</reference>
<keyword evidence="5 9" id="KW-0653">Protein transport</keyword>
<evidence type="ECO:0000256" key="1">
    <source>
        <dbReference type="ARBA" id="ARBA00004162"/>
    </source>
</evidence>
<accession>A0A2K1G633</accession>